<dbReference type="RefSeq" id="WP_167057223.1">
    <property type="nucleotide sequence ID" value="NZ_JAAOZR010000015.1"/>
</dbReference>
<keyword evidence="4" id="KW-0902">Two-component regulatory system</keyword>
<dbReference type="InterPro" id="IPR020449">
    <property type="entry name" value="Tscrpt_reg_AraC-type_HTH"/>
</dbReference>
<evidence type="ECO:0000313" key="12">
    <source>
        <dbReference type="Proteomes" id="UP001519344"/>
    </source>
</evidence>
<dbReference type="Proteomes" id="UP001519344">
    <property type="component" value="Unassembled WGS sequence"/>
</dbReference>
<protein>
    <submittedName>
        <fullName evidence="11">YesN/AraC family two-component response regulator</fullName>
    </submittedName>
</protein>
<dbReference type="InterPro" id="IPR018060">
    <property type="entry name" value="HTH_AraC"/>
</dbReference>
<comment type="subcellular location">
    <subcellularLocation>
        <location evidence="1">Cytoplasm</location>
    </subcellularLocation>
</comment>
<feature type="modified residue" description="4-aspartylphosphate" evidence="8">
    <location>
        <position position="55"/>
    </location>
</feature>
<proteinExistence type="predicted"/>
<dbReference type="SMART" id="SM00448">
    <property type="entry name" value="REC"/>
    <property type="match status" value="1"/>
</dbReference>
<evidence type="ECO:0000256" key="7">
    <source>
        <dbReference type="ARBA" id="ARBA00023163"/>
    </source>
</evidence>
<dbReference type="CDD" id="cd17536">
    <property type="entry name" value="REC_YesN-like"/>
    <property type="match status" value="1"/>
</dbReference>
<keyword evidence="6" id="KW-0238">DNA-binding</keyword>
<dbReference type="Gene3D" id="1.10.10.60">
    <property type="entry name" value="Homeodomain-like"/>
    <property type="match status" value="2"/>
</dbReference>
<dbReference type="SUPFAM" id="SSF52172">
    <property type="entry name" value="CheY-like"/>
    <property type="match status" value="1"/>
</dbReference>
<feature type="domain" description="HTH araC/xylS-type" evidence="9">
    <location>
        <begin position="425"/>
        <end position="523"/>
    </location>
</feature>
<dbReference type="Gene3D" id="3.40.50.2300">
    <property type="match status" value="1"/>
</dbReference>
<evidence type="ECO:0000256" key="4">
    <source>
        <dbReference type="ARBA" id="ARBA00023012"/>
    </source>
</evidence>
<evidence type="ECO:0000256" key="6">
    <source>
        <dbReference type="ARBA" id="ARBA00023125"/>
    </source>
</evidence>
<dbReference type="SMART" id="SM00342">
    <property type="entry name" value="HTH_ARAC"/>
    <property type="match status" value="1"/>
</dbReference>
<dbReference type="InterPro" id="IPR009057">
    <property type="entry name" value="Homeodomain-like_sf"/>
</dbReference>
<dbReference type="Pfam" id="PF12833">
    <property type="entry name" value="HTH_18"/>
    <property type="match status" value="1"/>
</dbReference>
<dbReference type="PANTHER" id="PTHR42713:SF3">
    <property type="entry name" value="TRANSCRIPTIONAL REGULATORY PROTEIN HPTR"/>
    <property type="match status" value="1"/>
</dbReference>
<comment type="caution">
    <text evidence="11">The sequence shown here is derived from an EMBL/GenBank/DDBJ whole genome shotgun (WGS) entry which is preliminary data.</text>
</comment>
<keyword evidence="7" id="KW-0804">Transcription</keyword>
<dbReference type="InterPro" id="IPR018062">
    <property type="entry name" value="HTH_AraC-typ_CS"/>
</dbReference>
<dbReference type="InterPro" id="IPR001789">
    <property type="entry name" value="Sig_transdc_resp-reg_receiver"/>
</dbReference>
<dbReference type="PANTHER" id="PTHR42713">
    <property type="entry name" value="HISTIDINE KINASE-RELATED"/>
    <property type="match status" value="1"/>
</dbReference>
<keyword evidence="5" id="KW-0805">Transcription regulation</keyword>
<evidence type="ECO:0000256" key="8">
    <source>
        <dbReference type="PROSITE-ProRule" id="PRU00169"/>
    </source>
</evidence>
<keyword evidence="12" id="KW-1185">Reference proteome</keyword>
<dbReference type="PROSITE" id="PS01124">
    <property type="entry name" value="HTH_ARAC_FAMILY_2"/>
    <property type="match status" value="1"/>
</dbReference>
<keyword evidence="2" id="KW-0963">Cytoplasm</keyword>
<reference evidence="11 12" key="1">
    <citation type="submission" date="2021-03" db="EMBL/GenBank/DDBJ databases">
        <title>Genomic Encyclopedia of Type Strains, Phase IV (KMG-IV): sequencing the most valuable type-strain genomes for metagenomic binning, comparative biology and taxonomic classification.</title>
        <authorList>
            <person name="Goeker M."/>
        </authorList>
    </citation>
    <scope>NUCLEOTIDE SEQUENCE [LARGE SCALE GENOMIC DNA]</scope>
    <source>
        <strain evidence="11 12">DSM 24950</strain>
    </source>
</reference>
<evidence type="ECO:0000256" key="1">
    <source>
        <dbReference type="ARBA" id="ARBA00004496"/>
    </source>
</evidence>
<keyword evidence="3 8" id="KW-0597">Phosphoprotein</keyword>
<dbReference type="PRINTS" id="PR00032">
    <property type="entry name" value="HTHARAC"/>
</dbReference>
<evidence type="ECO:0000256" key="3">
    <source>
        <dbReference type="ARBA" id="ARBA00022553"/>
    </source>
</evidence>
<evidence type="ECO:0000259" key="9">
    <source>
        <dbReference type="PROSITE" id="PS01124"/>
    </source>
</evidence>
<evidence type="ECO:0000313" key="11">
    <source>
        <dbReference type="EMBL" id="MBP1964940.1"/>
    </source>
</evidence>
<dbReference type="InterPro" id="IPR011006">
    <property type="entry name" value="CheY-like_superfamily"/>
</dbReference>
<accession>A0ABS4I2H0</accession>
<dbReference type="PROSITE" id="PS50110">
    <property type="entry name" value="RESPONSE_REGULATORY"/>
    <property type="match status" value="1"/>
</dbReference>
<dbReference type="Pfam" id="PF17853">
    <property type="entry name" value="GGDEF_2"/>
    <property type="match status" value="1"/>
</dbReference>
<dbReference type="InterPro" id="IPR051552">
    <property type="entry name" value="HptR"/>
</dbReference>
<dbReference type="InterPro" id="IPR041522">
    <property type="entry name" value="CdaR_GGDEF"/>
</dbReference>
<organism evidence="11 12">
    <name type="scientific">Paenibacillus aceris</name>
    <dbReference type="NCBI Taxonomy" id="869555"/>
    <lineage>
        <taxon>Bacteria</taxon>
        <taxon>Bacillati</taxon>
        <taxon>Bacillota</taxon>
        <taxon>Bacilli</taxon>
        <taxon>Bacillales</taxon>
        <taxon>Paenibacillaceae</taxon>
        <taxon>Paenibacillus</taxon>
    </lineage>
</organism>
<dbReference type="Pfam" id="PF00072">
    <property type="entry name" value="Response_reg"/>
    <property type="match status" value="1"/>
</dbReference>
<evidence type="ECO:0000256" key="2">
    <source>
        <dbReference type="ARBA" id="ARBA00022490"/>
    </source>
</evidence>
<name>A0ABS4I2H0_9BACL</name>
<dbReference type="PROSITE" id="PS00041">
    <property type="entry name" value="HTH_ARAC_FAMILY_1"/>
    <property type="match status" value="1"/>
</dbReference>
<dbReference type="SUPFAM" id="SSF46689">
    <property type="entry name" value="Homeodomain-like"/>
    <property type="match status" value="2"/>
</dbReference>
<feature type="domain" description="Response regulatory" evidence="10">
    <location>
        <begin position="3"/>
        <end position="120"/>
    </location>
</feature>
<evidence type="ECO:0000259" key="10">
    <source>
        <dbReference type="PROSITE" id="PS50110"/>
    </source>
</evidence>
<sequence length="526" mass="60986">MIKMIVVDDEVWVRERLIHTIEWDQLGIEVVDEANCGKEALDKALQVEPDIILTDIRMPNMDGLDLIQSLRDRQIRTKVIIISGYSDFEYAQKALSLGAFDYILKPVEDHDLLHVVGKCLEQIQSEKKKEELLHKADEQVNKRLPMLKEMLFANLINGRVQNEQEVLAALSDFQVEHSNLNHFCVIFHFKEWKEDGIHLDAEFKQFVIGNLIGDILQELKCKTITFIHADEVVAIVSSDQETEYLKHQLESAAFSHMLYKIFGCPVEVGYGGCCSNIIDISSSYRQAKQSLLLSGFLNQERITLQAISTKTEKNKQYDIEGLVNSVKLGDKESVVMHLDQLFVNKPMNLIEFKFIYFQIISAITRTVIDGNRSLDDVSRFSLQFFELLQRSQDVGEIRQLFEEALFKIMAYLNKTQTKKKRKVIEKIVEYMQEHYNESINLNTVAEAFFMNASYLSKIFKDDMDVSFSKYVMEYRVEKAIELMKDPTKKIYEIASNVGYDDVQYFTKMFKAIKGVTPVQYRENWAE</sequence>
<dbReference type="EMBL" id="JAGGKV010000011">
    <property type="protein sequence ID" value="MBP1964940.1"/>
    <property type="molecule type" value="Genomic_DNA"/>
</dbReference>
<evidence type="ECO:0000256" key="5">
    <source>
        <dbReference type="ARBA" id="ARBA00023015"/>
    </source>
</evidence>
<gene>
    <name evidence="11" type="ORF">J2Z65_004173</name>
</gene>